<dbReference type="PANTHER" id="PTHR20961">
    <property type="entry name" value="GLYCOSYLTRANSFERASE"/>
    <property type="match status" value="1"/>
</dbReference>
<dbReference type="InterPro" id="IPR049625">
    <property type="entry name" value="Glyco_transf_61_cat"/>
</dbReference>
<evidence type="ECO:0000256" key="5">
    <source>
        <dbReference type="SAM" id="MobiDB-lite"/>
    </source>
</evidence>
<sequence>MMKKKNPRMTRFSVAGSLVAAFMFVLVLEMKNSPSTLTPVRLTQSQPHHSQASNTSHGNESNGLKMAIPVEATVVKQGLRHPPPSLPPPPAEAVTCDRSHFFYDVCSIHVPTVLDPTTATFFINHPPAINATVEKIRPYPRKFENSTMSRIQPVTITSSRQPIPICHVTHTSPALVFSLGGYTGNFFHDMSDGFIPLFITVNTIFDQDQDIVLVISKARDWWIRKYVTLLQKISKHQIIILENDTSTHCFPSATLGLISHGFLSINQNQMPNSKSLNHFHEFLGEAYGTNNNNHHSRIISNPQRPRVVLMNRPRGSGRVLLNMVEVKLELEKTGFDVVVFEPKPTTPLHQSFELINSSHAMVGVHGAALTHLLFLRPAAVLIQVVPLGTEWVADVCFGNASRAMGLEYIEYRVRAEESSLMEKYEKKDMIIKDPIGFLKGKSWSSAMNIYLKEQNVRLDLVRFRKYLKEAYDKAKEFMDNEHKRQK</sequence>
<reference evidence="7" key="1">
    <citation type="submission" date="2023-10" db="EMBL/GenBank/DDBJ databases">
        <title>Chromosome-level genome of the transformable northern wattle, Acacia crassicarpa.</title>
        <authorList>
            <person name="Massaro I."/>
            <person name="Sinha N.R."/>
            <person name="Poethig S."/>
            <person name="Leichty A.R."/>
        </authorList>
    </citation>
    <scope>NUCLEOTIDE SEQUENCE</scope>
    <source>
        <strain evidence="7">Acra3RX</strain>
        <tissue evidence="7">Leaf</tissue>
    </source>
</reference>
<evidence type="ECO:0000313" key="7">
    <source>
        <dbReference type="EMBL" id="KAK4263528.1"/>
    </source>
</evidence>
<dbReference type="Proteomes" id="UP001293593">
    <property type="component" value="Unassembled WGS sequence"/>
</dbReference>
<evidence type="ECO:0000256" key="4">
    <source>
        <dbReference type="ARBA" id="ARBA00023180"/>
    </source>
</evidence>
<dbReference type="EMBL" id="JAWXYG010000009">
    <property type="protein sequence ID" value="KAK4263528.1"/>
    <property type="molecule type" value="Genomic_DNA"/>
</dbReference>
<evidence type="ECO:0000256" key="2">
    <source>
        <dbReference type="ARBA" id="ARBA00022676"/>
    </source>
</evidence>
<dbReference type="GO" id="GO:0000139">
    <property type="term" value="C:Golgi membrane"/>
    <property type="evidence" value="ECO:0007669"/>
    <property type="project" value="UniProtKB-SubCell"/>
</dbReference>
<proteinExistence type="predicted"/>
<protein>
    <recommendedName>
        <fullName evidence="6">Glycosyltransferase 61 catalytic domain-containing protein</fullName>
    </recommendedName>
</protein>
<accession>A0AAE1MIX7</accession>
<feature type="region of interest" description="Disordered" evidence="5">
    <location>
        <begin position="38"/>
        <end position="62"/>
    </location>
</feature>
<dbReference type="InterPro" id="IPR007657">
    <property type="entry name" value="Glycosyltransferase_61"/>
</dbReference>
<keyword evidence="3" id="KW-0808">Transferase</keyword>
<keyword evidence="4" id="KW-0325">Glycoprotein</keyword>
<organism evidence="7 8">
    <name type="scientific">Acacia crassicarpa</name>
    <name type="common">northern wattle</name>
    <dbReference type="NCBI Taxonomy" id="499986"/>
    <lineage>
        <taxon>Eukaryota</taxon>
        <taxon>Viridiplantae</taxon>
        <taxon>Streptophyta</taxon>
        <taxon>Embryophyta</taxon>
        <taxon>Tracheophyta</taxon>
        <taxon>Spermatophyta</taxon>
        <taxon>Magnoliopsida</taxon>
        <taxon>eudicotyledons</taxon>
        <taxon>Gunneridae</taxon>
        <taxon>Pentapetalae</taxon>
        <taxon>rosids</taxon>
        <taxon>fabids</taxon>
        <taxon>Fabales</taxon>
        <taxon>Fabaceae</taxon>
        <taxon>Caesalpinioideae</taxon>
        <taxon>mimosoid clade</taxon>
        <taxon>Acacieae</taxon>
        <taxon>Acacia</taxon>
    </lineage>
</organism>
<evidence type="ECO:0000256" key="1">
    <source>
        <dbReference type="ARBA" id="ARBA00004323"/>
    </source>
</evidence>
<comment type="subcellular location">
    <subcellularLocation>
        <location evidence="1">Golgi apparatus membrane</location>
        <topology evidence="1">Single-pass type II membrane protein</topology>
    </subcellularLocation>
</comment>
<evidence type="ECO:0000259" key="6">
    <source>
        <dbReference type="Pfam" id="PF04577"/>
    </source>
</evidence>
<evidence type="ECO:0000313" key="8">
    <source>
        <dbReference type="Proteomes" id="UP001293593"/>
    </source>
</evidence>
<evidence type="ECO:0000256" key="3">
    <source>
        <dbReference type="ARBA" id="ARBA00022679"/>
    </source>
</evidence>
<dbReference type="AlphaFoldDB" id="A0AAE1MIX7"/>
<feature type="domain" description="Glycosyltransferase 61 catalytic" evidence="6">
    <location>
        <begin position="187"/>
        <end position="382"/>
    </location>
</feature>
<dbReference type="Pfam" id="PF04577">
    <property type="entry name" value="Glyco_transf_61"/>
    <property type="match status" value="1"/>
</dbReference>
<name>A0AAE1MIX7_9FABA</name>
<dbReference type="GO" id="GO:0016763">
    <property type="term" value="F:pentosyltransferase activity"/>
    <property type="evidence" value="ECO:0007669"/>
    <property type="project" value="UniProtKB-ARBA"/>
</dbReference>
<keyword evidence="8" id="KW-1185">Reference proteome</keyword>
<dbReference type="PANTHER" id="PTHR20961:SF98">
    <property type="entry name" value="GLYCOSYLTRANSFERASE"/>
    <property type="match status" value="1"/>
</dbReference>
<keyword evidence="2" id="KW-0328">Glycosyltransferase</keyword>
<gene>
    <name evidence="7" type="ORF">QN277_028924</name>
</gene>
<comment type="caution">
    <text evidence="7">The sequence shown here is derived from an EMBL/GenBank/DDBJ whole genome shotgun (WGS) entry which is preliminary data.</text>
</comment>